<feature type="compositionally biased region" description="Basic and acidic residues" evidence="1">
    <location>
        <begin position="347"/>
        <end position="356"/>
    </location>
</feature>
<dbReference type="Proteomes" id="UP001151760">
    <property type="component" value="Unassembled WGS sequence"/>
</dbReference>
<evidence type="ECO:0000256" key="1">
    <source>
        <dbReference type="SAM" id="MobiDB-lite"/>
    </source>
</evidence>
<sequence length="715" mass="79767">MADVNVNAPAEQAPAMAPPTHTFDQILPRIRCFHYFLNNSINLYSAVWETVRYDNKTGSYSCQLDEQWFDLTKDTLRDALQITPVDTNNAFSSPPTPDALIKFVNDLGEQYYNAYLEKVAKHQRYLAGEEVSDPDSPTPKPAKATKPKATKQPKPLAPKATTKKPKPAPAKPQEKKQNSLQLVDEFIDEGVPMNEPRIGDEEADIQKAMEEKVKGKGKEKVSDEQVSLDLLTLQTPKKKSPTEQYIFQRRTPTPTEPSGHTESPSLYAKLGLTDSDTESDEEVPPVVKSGAQDEGQAGPNPGVQDEGQAGSNPGNAADSQPQPSHVVHAGSNLKHMDLEATENLKLPTEDQVRIEEPTSSTGTLSSLQNLDKELSLTSQLYTDKSQEDETKKTNAKAEVQSMIMVPIHQDTSSVPLMTTPVIDLTVSQPVPTVAQTPLPTLTTTVIVTTITTTTLPLPPQPQQGSSDSMLIQCIVDEIITDAVDWAIQAFLRDRFRDLPEANMKEILYHRMWESNSYQAHEDHKQLYEALKKSMARDHTDQLLTDLAEVYSSGDEDIGHDHIPTVILRQSWWKPLTKDRPATPKPAWSIPSSDLPVPMNNWASALASTYAPPPENSLLIQTSDMAIFMDYKLLPLGGPPGQVTIQSDFFFNKDLEYLRYGRKGGRPALLISKIKAAYYLDVGFEQMVPDQMWIEKECKYDIAAMYGISHWWFQRQ</sequence>
<evidence type="ECO:0000313" key="2">
    <source>
        <dbReference type="EMBL" id="GJT50528.1"/>
    </source>
</evidence>
<accession>A0ABQ5EI99</accession>
<reference evidence="2" key="1">
    <citation type="journal article" date="2022" name="Int. J. Mol. Sci.">
        <title>Draft Genome of Tanacetum Coccineum: Genomic Comparison of Closely Related Tanacetum-Family Plants.</title>
        <authorList>
            <person name="Yamashiro T."/>
            <person name="Shiraishi A."/>
            <person name="Nakayama K."/>
            <person name="Satake H."/>
        </authorList>
    </citation>
    <scope>NUCLEOTIDE SEQUENCE</scope>
</reference>
<feature type="compositionally biased region" description="Polar residues" evidence="1">
    <location>
        <begin position="242"/>
        <end position="264"/>
    </location>
</feature>
<feature type="region of interest" description="Disordered" evidence="1">
    <location>
        <begin position="127"/>
        <end position="327"/>
    </location>
</feature>
<feature type="compositionally biased region" description="Basic and acidic residues" evidence="1">
    <location>
        <begin position="197"/>
        <end position="223"/>
    </location>
</feature>
<name>A0ABQ5EI99_9ASTR</name>
<comment type="caution">
    <text evidence="2">The sequence shown here is derived from an EMBL/GenBank/DDBJ whole genome shotgun (WGS) entry which is preliminary data.</text>
</comment>
<evidence type="ECO:0000313" key="3">
    <source>
        <dbReference type="Proteomes" id="UP001151760"/>
    </source>
</evidence>
<feature type="region of interest" description="Disordered" evidence="1">
    <location>
        <begin position="344"/>
        <end position="365"/>
    </location>
</feature>
<gene>
    <name evidence="2" type="ORF">Tco_0976685</name>
</gene>
<dbReference type="EMBL" id="BQNB010016328">
    <property type="protein sequence ID" value="GJT50528.1"/>
    <property type="molecule type" value="Genomic_DNA"/>
</dbReference>
<feature type="compositionally biased region" description="Polar residues" evidence="1">
    <location>
        <begin position="309"/>
        <end position="323"/>
    </location>
</feature>
<organism evidence="2 3">
    <name type="scientific">Tanacetum coccineum</name>
    <dbReference type="NCBI Taxonomy" id="301880"/>
    <lineage>
        <taxon>Eukaryota</taxon>
        <taxon>Viridiplantae</taxon>
        <taxon>Streptophyta</taxon>
        <taxon>Embryophyta</taxon>
        <taxon>Tracheophyta</taxon>
        <taxon>Spermatophyta</taxon>
        <taxon>Magnoliopsida</taxon>
        <taxon>eudicotyledons</taxon>
        <taxon>Gunneridae</taxon>
        <taxon>Pentapetalae</taxon>
        <taxon>asterids</taxon>
        <taxon>campanulids</taxon>
        <taxon>Asterales</taxon>
        <taxon>Asteraceae</taxon>
        <taxon>Asteroideae</taxon>
        <taxon>Anthemideae</taxon>
        <taxon>Anthemidinae</taxon>
        <taxon>Tanacetum</taxon>
    </lineage>
</organism>
<protein>
    <submittedName>
        <fullName evidence="2">Uncharacterized protein</fullName>
    </submittedName>
</protein>
<proteinExistence type="predicted"/>
<reference evidence="2" key="2">
    <citation type="submission" date="2022-01" db="EMBL/GenBank/DDBJ databases">
        <authorList>
            <person name="Yamashiro T."/>
            <person name="Shiraishi A."/>
            <person name="Satake H."/>
            <person name="Nakayama K."/>
        </authorList>
    </citation>
    <scope>NUCLEOTIDE SEQUENCE</scope>
</reference>
<keyword evidence="3" id="KW-1185">Reference proteome</keyword>